<dbReference type="Proteomes" id="UP000294498">
    <property type="component" value="Unassembled WGS sequence"/>
</dbReference>
<sequence length="310" mass="35413">MTQEPLVSVIVITYHSLATVGETLDSIYRQTYRRIELIIADDGSSDGTVALAGDWIGQHGSRFERADIVAAPRNGGIPANCNRGLAQARGEYIKIIAGDDVLTDDCIDYNVKHIGQAMLACSDLLCLAGGALRPILPSDRRDLTAFFALPPEQRFRQYIRTPIFLNVPTLFIRKELYDKIGTYDEDIRLLEDQPFLCKAMAAGYIPVYLDHVTVHYRISAHSTMGGQSRAFRLALMESYRRYRKPYLRWTSFPEALIMLEAAVVRFLLQARWYKPTTIDRFKRYSPSRIFLEEGFRAHFFRKIFKTTEPA</sequence>
<dbReference type="Pfam" id="PF00535">
    <property type="entry name" value="Glycos_transf_2"/>
    <property type="match status" value="1"/>
</dbReference>
<dbReference type="RefSeq" id="WP_133991255.1">
    <property type="nucleotide sequence ID" value="NZ_SODV01000001.1"/>
</dbReference>
<dbReference type="SUPFAM" id="SSF53448">
    <property type="entry name" value="Nucleotide-diphospho-sugar transferases"/>
    <property type="match status" value="1"/>
</dbReference>
<protein>
    <submittedName>
        <fullName evidence="2">Alpha-1,3-rhamnosyltransferase</fullName>
    </submittedName>
</protein>
<keyword evidence="2" id="KW-0808">Transferase</keyword>
<proteinExistence type="predicted"/>
<dbReference type="InterPro" id="IPR029044">
    <property type="entry name" value="Nucleotide-diphossugar_trans"/>
</dbReference>
<dbReference type="InterPro" id="IPR001173">
    <property type="entry name" value="Glyco_trans_2-like"/>
</dbReference>
<dbReference type="GO" id="GO:0016740">
    <property type="term" value="F:transferase activity"/>
    <property type="evidence" value="ECO:0007669"/>
    <property type="project" value="UniProtKB-KW"/>
</dbReference>
<evidence type="ECO:0000313" key="2">
    <source>
        <dbReference type="EMBL" id="TDX00038.1"/>
    </source>
</evidence>
<dbReference type="Gene3D" id="3.90.550.10">
    <property type="entry name" value="Spore Coat Polysaccharide Biosynthesis Protein SpsA, Chain A"/>
    <property type="match status" value="1"/>
</dbReference>
<feature type="domain" description="Glycosyltransferase 2-like" evidence="1">
    <location>
        <begin position="8"/>
        <end position="177"/>
    </location>
</feature>
<dbReference type="AlphaFoldDB" id="A0A4R8DQH7"/>
<gene>
    <name evidence="2" type="ORF">EDB95_1054</name>
</gene>
<comment type="caution">
    <text evidence="2">The sequence shown here is derived from an EMBL/GenBank/DDBJ whole genome shotgun (WGS) entry which is preliminary data.</text>
</comment>
<evidence type="ECO:0000259" key="1">
    <source>
        <dbReference type="Pfam" id="PF00535"/>
    </source>
</evidence>
<accession>A0A4R8DQH7</accession>
<dbReference type="PANTHER" id="PTHR43685:SF11">
    <property type="entry name" value="GLYCOSYLTRANSFERASE TAGX-RELATED"/>
    <property type="match status" value="1"/>
</dbReference>
<dbReference type="OrthoDB" id="9815829at2"/>
<dbReference type="PANTHER" id="PTHR43685">
    <property type="entry name" value="GLYCOSYLTRANSFERASE"/>
    <property type="match status" value="1"/>
</dbReference>
<organism evidence="2 3">
    <name type="scientific">Dinghuibacter silviterrae</name>
    <dbReference type="NCBI Taxonomy" id="1539049"/>
    <lineage>
        <taxon>Bacteria</taxon>
        <taxon>Pseudomonadati</taxon>
        <taxon>Bacteroidota</taxon>
        <taxon>Chitinophagia</taxon>
        <taxon>Chitinophagales</taxon>
        <taxon>Chitinophagaceae</taxon>
        <taxon>Dinghuibacter</taxon>
    </lineage>
</organism>
<keyword evidence="3" id="KW-1185">Reference proteome</keyword>
<dbReference type="InterPro" id="IPR050834">
    <property type="entry name" value="Glycosyltransf_2"/>
</dbReference>
<evidence type="ECO:0000313" key="3">
    <source>
        <dbReference type="Proteomes" id="UP000294498"/>
    </source>
</evidence>
<dbReference type="EMBL" id="SODV01000001">
    <property type="protein sequence ID" value="TDX00038.1"/>
    <property type="molecule type" value="Genomic_DNA"/>
</dbReference>
<reference evidence="2 3" key="1">
    <citation type="submission" date="2019-03" db="EMBL/GenBank/DDBJ databases">
        <title>Genomic Encyclopedia of Type Strains, Phase IV (KMG-IV): sequencing the most valuable type-strain genomes for metagenomic binning, comparative biology and taxonomic classification.</title>
        <authorList>
            <person name="Goeker M."/>
        </authorList>
    </citation>
    <scope>NUCLEOTIDE SEQUENCE [LARGE SCALE GENOMIC DNA]</scope>
    <source>
        <strain evidence="2 3">DSM 100059</strain>
    </source>
</reference>
<name>A0A4R8DQH7_9BACT</name>